<accession>A0A9Q3ZG41</accession>
<sequence length="269" mass="29629">MKPVSLAAAAVSALLLLSPAAQAHKRWLLPTHTVVSEAQWISVDASVSNDIFYPDRAYSLERLQVTGPDGKAAETDHLLEMHRRSVFDVNLAATGSYRIALPGHFFLAFFEQDGERKRLFGEDAEALLKKVPKGADKVRLLESVSRIETFASVGAPDTAALKPTGKGLELVPVTHPNDLYSGETARFRFVVDGKPAAGLEVHLLPAGTRYRDAQQDWTVTSDDNGEVAIEWPHAGRFFLEAEASDQNVSHKQAERRRLEYLGTFEVLPL</sequence>
<protein>
    <submittedName>
        <fullName evidence="2">DUF4198 domain-containing protein</fullName>
    </submittedName>
</protein>
<feature type="signal peptide" evidence="1">
    <location>
        <begin position="1"/>
        <end position="23"/>
    </location>
</feature>
<proteinExistence type="predicted"/>
<comment type="caution">
    <text evidence="2">The sequence shown here is derived from an EMBL/GenBank/DDBJ whole genome shotgun (WGS) entry which is preliminary data.</text>
</comment>
<keyword evidence="1" id="KW-0732">Signal</keyword>
<gene>
    <name evidence="2" type="ORF">LZG35_17645</name>
</gene>
<evidence type="ECO:0000313" key="3">
    <source>
        <dbReference type="Proteomes" id="UP001107961"/>
    </source>
</evidence>
<dbReference type="Proteomes" id="UP001107961">
    <property type="component" value="Unassembled WGS sequence"/>
</dbReference>
<name>A0A9Q3ZG41_9GAMM</name>
<dbReference type="AlphaFoldDB" id="A0A9Q3ZG41"/>
<evidence type="ECO:0000313" key="2">
    <source>
        <dbReference type="EMBL" id="MCE7510466.1"/>
    </source>
</evidence>
<organism evidence="2 3">
    <name type="scientific">Alloalcanivorax xenomutans</name>
    <dbReference type="NCBI Taxonomy" id="1094342"/>
    <lineage>
        <taxon>Bacteria</taxon>
        <taxon>Pseudomonadati</taxon>
        <taxon>Pseudomonadota</taxon>
        <taxon>Gammaproteobacteria</taxon>
        <taxon>Oceanospirillales</taxon>
        <taxon>Alcanivoracaceae</taxon>
        <taxon>Alloalcanivorax</taxon>
    </lineage>
</organism>
<evidence type="ECO:0000256" key="1">
    <source>
        <dbReference type="SAM" id="SignalP"/>
    </source>
</evidence>
<keyword evidence="3" id="KW-1185">Reference proteome</keyword>
<feature type="chain" id="PRO_5040476093" evidence="1">
    <location>
        <begin position="24"/>
        <end position="269"/>
    </location>
</feature>
<dbReference type="EMBL" id="JAJVKT010000024">
    <property type="protein sequence ID" value="MCE7510466.1"/>
    <property type="molecule type" value="Genomic_DNA"/>
</dbReference>
<dbReference type="RefSeq" id="WP_026948989.1">
    <property type="nucleotide sequence ID" value="NZ_CBDDTQ010000001.1"/>
</dbReference>
<dbReference type="KEGG" id="axe:P40_06900"/>
<reference evidence="2" key="1">
    <citation type="submission" date="2022-01" db="EMBL/GenBank/DDBJ databases">
        <authorList>
            <person name="Karlyshev A.V."/>
            <person name="Jaspars M."/>
        </authorList>
    </citation>
    <scope>NUCLEOTIDE SEQUENCE</scope>
    <source>
        <strain evidence="2">AGSA3-2</strain>
    </source>
</reference>
<dbReference type="Pfam" id="PF10670">
    <property type="entry name" value="DUF4198"/>
    <property type="match status" value="1"/>
</dbReference>
<dbReference type="InterPro" id="IPR019613">
    <property type="entry name" value="DUF4198"/>
</dbReference>